<protein>
    <submittedName>
        <fullName evidence="1">Uncharacterized protein</fullName>
    </submittedName>
</protein>
<dbReference type="Proteomes" id="UP000054248">
    <property type="component" value="Unassembled WGS sequence"/>
</dbReference>
<reference evidence="2" key="2">
    <citation type="submission" date="2015-01" db="EMBL/GenBank/DDBJ databases">
        <title>Evolutionary Origins and Diversification of the Mycorrhizal Mutualists.</title>
        <authorList>
            <consortium name="DOE Joint Genome Institute"/>
            <consortium name="Mycorrhizal Genomics Consortium"/>
            <person name="Kohler A."/>
            <person name="Kuo A."/>
            <person name="Nagy L.G."/>
            <person name="Floudas D."/>
            <person name="Copeland A."/>
            <person name="Barry K.W."/>
            <person name="Cichocki N."/>
            <person name="Veneault-Fourrey C."/>
            <person name="LaButti K."/>
            <person name="Lindquist E.A."/>
            <person name="Lipzen A."/>
            <person name="Lundell T."/>
            <person name="Morin E."/>
            <person name="Murat C."/>
            <person name="Riley R."/>
            <person name="Ohm R."/>
            <person name="Sun H."/>
            <person name="Tunlid A."/>
            <person name="Henrissat B."/>
            <person name="Grigoriev I.V."/>
            <person name="Hibbett D.S."/>
            <person name="Martin F."/>
        </authorList>
    </citation>
    <scope>NUCLEOTIDE SEQUENCE [LARGE SCALE GENOMIC DNA]</scope>
    <source>
        <strain evidence="2">MUT 4182</strain>
    </source>
</reference>
<evidence type="ECO:0000313" key="2">
    <source>
        <dbReference type="Proteomes" id="UP000054248"/>
    </source>
</evidence>
<name>A0A0C3Q5D6_9AGAM</name>
<keyword evidence="2" id="KW-1185">Reference proteome</keyword>
<accession>A0A0C3Q5D6</accession>
<organism evidence="1 2">
    <name type="scientific">Tulasnella calospora MUT 4182</name>
    <dbReference type="NCBI Taxonomy" id="1051891"/>
    <lineage>
        <taxon>Eukaryota</taxon>
        <taxon>Fungi</taxon>
        <taxon>Dikarya</taxon>
        <taxon>Basidiomycota</taxon>
        <taxon>Agaricomycotina</taxon>
        <taxon>Agaricomycetes</taxon>
        <taxon>Cantharellales</taxon>
        <taxon>Tulasnellaceae</taxon>
        <taxon>Tulasnella</taxon>
    </lineage>
</organism>
<dbReference type="OrthoDB" id="10439990at2759"/>
<proteinExistence type="predicted"/>
<evidence type="ECO:0000313" key="1">
    <source>
        <dbReference type="EMBL" id="KIO24330.1"/>
    </source>
</evidence>
<dbReference type="EMBL" id="KN823063">
    <property type="protein sequence ID" value="KIO24330.1"/>
    <property type="molecule type" value="Genomic_DNA"/>
</dbReference>
<dbReference type="AlphaFoldDB" id="A0A0C3Q5D6"/>
<reference evidence="1 2" key="1">
    <citation type="submission" date="2014-04" db="EMBL/GenBank/DDBJ databases">
        <authorList>
            <consortium name="DOE Joint Genome Institute"/>
            <person name="Kuo A."/>
            <person name="Girlanda M."/>
            <person name="Perotto S."/>
            <person name="Kohler A."/>
            <person name="Nagy L.G."/>
            <person name="Floudas D."/>
            <person name="Copeland A."/>
            <person name="Barry K.W."/>
            <person name="Cichocki N."/>
            <person name="Veneault-Fourrey C."/>
            <person name="LaButti K."/>
            <person name="Lindquist E.A."/>
            <person name="Lipzen A."/>
            <person name="Lundell T."/>
            <person name="Morin E."/>
            <person name="Murat C."/>
            <person name="Sun H."/>
            <person name="Tunlid A."/>
            <person name="Henrissat B."/>
            <person name="Grigoriev I.V."/>
            <person name="Hibbett D.S."/>
            <person name="Martin F."/>
            <person name="Nordberg H.P."/>
            <person name="Cantor M.N."/>
            <person name="Hua S.X."/>
        </authorList>
    </citation>
    <scope>NUCLEOTIDE SEQUENCE [LARGE SCALE GENOMIC DNA]</scope>
    <source>
        <strain evidence="1 2">MUT 4182</strain>
    </source>
</reference>
<gene>
    <name evidence="1" type="ORF">M407DRAFT_102204</name>
</gene>
<dbReference type="HOGENOM" id="CLU_2122867_0_0_1"/>
<sequence length="114" mass="12602">MNVTGQLGPGSAEYLVLTPVTGLSESPFRTLAHAKDYRYSGRFYVSMWNVLEDLSLVPAVKHSGCTFELAPLVLNSKFKEVVLASDSSTIRQEYASLNNHVSLEPAQRLLLEVM</sequence>